<dbReference type="Pfam" id="PF02033">
    <property type="entry name" value="RBFA"/>
    <property type="match status" value="1"/>
</dbReference>
<proteinExistence type="inferred from homology"/>
<dbReference type="InterPro" id="IPR015946">
    <property type="entry name" value="KH_dom-like_a/b"/>
</dbReference>
<reference evidence="3" key="1">
    <citation type="submission" date="2020-10" db="EMBL/GenBank/DDBJ databases">
        <authorList>
            <person name="Gilroy R."/>
        </authorList>
    </citation>
    <scope>NUCLEOTIDE SEQUENCE</scope>
    <source>
        <strain evidence="3">10532</strain>
    </source>
</reference>
<dbReference type="InterPro" id="IPR023799">
    <property type="entry name" value="RbfA_dom_sf"/>
</dbReference>
<organism evidence="3 4">
    <name type="scientific">Candidatus Gallitreponema excrementavium</name>
    <dbReference type="NCBI Taxonomy" id="2840840"/>
    <lineage>
        <taxon>Bacteria</taxon>
        <taxon>Pseudomonadati</taxon>
        <taxon>Spirochaetota</taxon>
        <taxon>Spirochaetia</taxon>
        <taxon>Spirochaetales</taxon>
        <taxon>Candidatus Gallitreponema</taxon>
    </lineage>
</organism>
<evidence type="ECO:0000313" key="3">
    <source>
        <dbReference type="EMBL" id="MBO8458632.1"/>
    </source>
</evidence>
<dbReference type="InterPro" id="IPR000238">
    <property type="entry name" value="RbfA"/>
</dbReference>
<comment type="caution">
    <text evidence="3">The sequence shown here is derived from an EMBL/GenBank/DDBJ whole genome shotgun (WGS) entry which is preliminary data.</text>
</comment>
<evidence type="ECO:0000256" key="1">
    <source>
        <dbReference type="ARBA" id="ARBA00022517"/>
    </source>
</evidence>
<dbReference type="PANTHER" id="PTHR33515:SF1">
    <property type="entry name" value="RIBOSOME-BINDING FACTOR A, CHLOROPLASTIC-RELATED"/>
    <property type="match status" value="1"/>
</dbReference>
<dbReference type="EMBL" id="JADIMM010000117">
    <property type="protein sequence ID" value="MBO8458632.1"/>
    <property type="molecule type" value="Genomic_DNA"/>
</dbReference>
<reference evidence="3" key="2">
    <citation type="journal article" date="2021" name="PeerJ">
        <title>Extensive microbial diversity within the chicken gut microbiome revealed by metagenomics and culture.</title>
        <authorList>
            <person name="Gilroy R."/>
            <person name="Ravi A."/>
            <person name="Getino M."/>
            <person name="Pursley I."/>
            <person name="Horton D.L."/>
            <person name="Alikhan N.F."/>
            <person name="Baker D."/>
            <person name="Gharbi K."/>
            <person name="Hall N."/>
            <person name="Watson M."/>
            <person name="Adriaenssens E.M."/>
            <person name="Foster-Nyarko E."/>
            <person name="Jarju S."/>
            <person name="Secka A."/>
            <person name="Antonio M."/>
            <person name="Oren A."/>
            <person name="Chaudhuri R.R."/>
            <person name="La Ragione R."/>
            <person name="Hildebrand F."/>
            <person name="Pallen M.J."/>
        </authorList>
    </citation>
    <scope>NUCLEOTIDE SEQUENCE</scope>
    <source>
        <strain evidence="3">10532</strain>
    </source>
</reference>
<evidence type="ECO:0000313" key="4">
    <source>
        <dbReference type="Proteomes" id="UP000823638"/>
    </source>
</evidence>
<comment type="function">
    <text evidence="2">One of several proteins that assist in the late maturation steps of the functional core of the 30S ribosomal subunit. Associates with free 30S ribosomal subunits (but not with 30S subunits that are part of 70S ribosomes or polysomes). Required for efficient processing of 16S rRNA. May interact with the 5'-terminal helix region of 16S rRNA.</text>
</comment>
<dbReference type="PANTHER" id="PTHR33515">
    <property type="entry name" value="RIBOSOME-BINDING FACTOR A, CHLOROPLASTIC-RELATED"/>
    <property type="match status" value="1"/>
</dbReference>
<dbReference type="Proteomes" id="UP000823638">
    <property type="component" value="Unassembled WGS sequence"/>
</dbReference>
<dbReference type="AlphaFoldDB" id="A0A9D9HQZ1"/>
<gene>
    <name evidence="2 3" type="primary">rbfA</name>
    <name evidence="3" type="ORF">IAA81_10495</name>
</gene>
<dbReference type="NCBIfam" id="TIGR00082">
    <property type="entry name" value="rbfA"/>
    <property type="match status" value="1"/>
</dbReference>
<comment type="subunit">
    <text evidence="2">Monomer. Binds 30S ribosomal subunits, but not 50S ribosomal subunits or 70S ribosomes.</text>
</comment>
<sequence length="135" mass="15015">MSDYTRADRIGVQIQEEIAGMIMSGKIKDPRVSTFLTVNHVEVSGDFSVAKVYVSSFMEPKDIVKGVAGLNSASGFIQSVLGKKLRLLKIPKLTFVFDDSIKTGISMVQKITEVTARDREIAENNPYRQIESEEE</sequence>
<name>A0A9D9HQZ1_9SPIR</name>
<dbReference type="GO" id="GO:0030490">
    <property type="term" value="P:maturation of SSU-rRNA"/>
    <property type="evidence" value="ECO:0007669"/>
    <property type="project" value="UniProtKB-UniRule"/>
</dbReference>
<dbReference type="HAMAP" id="MF_00003">
    <property type="entry name" value="RbfA"/>
    <property type="match status" value="1"/>
</dbReference>
<dbReference type="Gene3D" id="3.30.300.20">
    <property type="match status" value="1"/>
</dbReference>
<comment type="similarity">
    <text evidence="2">Belongs to the RbfA family.</text>
</comment>
<dbReference type="SUPFAM" id="SSF89919">
    <property type="entry name" value="Ribosome-binding factor A, RbfA"/>
    <property type="match status" value="1"/>
</dbReference>
<evidence type="ECO:0000256" key="2">
    <source>
        <dbReference type="HAMAP-Rule" id="MF_00003"/>
    </source>
</evidence>
<dbReference type="GO" id="GO:0043024">
    <property type="term" value="F:ribosomal small subunit binding"/>
    <property type="evidence" value="ECO:0007669"/>
    <property type="project" value="TreeGrafter"/>
</dbReference>
<dbReference type="GO" id="GO:0005829">
    <property type="term" value="C:cytosol"/>
    <property type="evidence" value="ECO:0007669"/>
    <property type="project" value="TreeGrafter"/>
</dbReference>
<accession>A0A9D9HQZ1</accession>
<keyword evidence="1 2" id="KW-0690">Ribosome biogenesis</keyword>
<protein>
    <recommendedName>
        <fullName evidence="2">Ribosome-binding factor A</fullName>
    </recommendedName>
</protein>
<keyword evidence="2" id="KW-0963">Cytoplasm</keyword>
<comment type="subcellular location">
    <subcellularLocation>
        <location evidence="2">Cytoplasm</location>
    </subcellularLocation>
</comment>